<sequence length="149" mass="16356">MPHIVYEALRLLYLATLIGACSYAFWRGGEDERIGAGIQLASSLASLPAAWLAGRSGWQAGHLPLLAVDLLTLVAFVWLAMRSRKFWPLWVAGFHLNAVLTHLAKLLAPTALPAGYALVQGFWAYPLMAALIVGTRNQSRMRHRHAQAV</sequence>
<feature type="transmembrane region" description="Helical" evidence="1">
    <location>
        <begin position="114"/>
        <end position="134"/>
    </location>
</feature>
<feature type="transmembrane region" description="Helical" evidence="1">
    <location>
        <begin position="87"/>
        <end position="108"/>
    </location>
</feature>
<evidence type="ECO:0008006" key="4">
    <source>
        <dbReference type="Google" id="ProtNLM"/>
    </source>
</evidence>
<feature type="transmembrane region" description="Helical" evidence="1">
    <location>
        <begin position="60"/>
        <end position="80"/>
    </location>
</feature>
<evidence type="ECO:0000313" key="3">
    <source>
        <dbReference type="Proteomes" id="UP001597115"/>
    </source>
</evidence>
<gene>
    <name evidence="2" type="ORF">ACFSCW_14330</name>
</gene>
<name>A0ABW4I858_9SPHN</name>
<dbReference type="EMBL" id="JBHUDY010000002">
    <property type="protein sequence ID" value="MFD1612979.1"/>
    <property type="molecule type" value="Genomic_DNA"/>
</dbReference>
<keyword evidence="3" id="KW-1185">Reference proteome</keyword>
<reference evidence="3" key="1">
    <citation type="journal article" date="2019" name="Int. J. Syst. Evol. Microbiol.">
        <title>The Global Catalogue of Microorganisms (GCM) 10K type strain sequencing project: providing services to taxonomists for standard genome sequencing and annotation.</title>
        <authorList>
            <consortium name="The Broad Institute Genomics Platform"/>
            <consortium name="The Broad Institute Genome Sequencing Center for Infectious Disease"/>
            <person name="Wu L."/>
            <person name="Ma J."/>
        </authorList>
    </citation>
    <scope>NUCLEOTIDE SEQUENCE [LARGE SCALE GENOMIC DNA]</scope>
    <source>
        <strain evidence="3">CGMCC 1.16275</strain>
    </source>
</reference>
<accession>A0ABW4I858</accession>
<comment type="caution">
    <text evidence="2">The sequence shown here is derived from an EMBL/GenBank/DDBJ whole genome shotgun (WGS) entry which is preliminary data.</text>
</comment>
<evidence type="ECO:0000256" key="1">
    <source>
        <dbReference type="SAM" id="Phobius"/>
    </source>
</evidence>
<evidence type="ECO:0000313" key="2">
    <source>
        <dbReference type="EMBL" id="MFD1612979.1"/>
    </source>
</evidence>
<keyword evidence="1" id="KW-1133">Transmembrane helix</keyword>
<protein>
    <recommendedName>
        <fullName evidence="4">DUF4345 domain-containing protein</fullName>
    </recommendedName>
</protein>
<dbReference type="RefSeq" id="WP_380890606.1">
    <property type="nucleotide sequence ID" value="NZ_JBHUDY010000002.1"/>
</dbReference>
<dbReference type="Proteomes" id="UP001597115">
    <property type="component" value="Unassembled WGS sequence"/>
</dbReference>
<organism evidence="2 3">
    <name type="scientific">Sphingomonas tabacisoli</name>
    <dbReference type="NCBI Taxonomy" id="2249466"/>
    <lineage>
        <taxon>Bacteria</taxon>
        <taxon>Pseudomonadati</taxon>
        <taxon>Pseudomonadota</taxon>
        <taxon>Alphaproteobacteria</taxon>
        <taxon>Sphingomonadales</taxon>
        <taxon>Sphingomonadaceae</taxon>
        <taxon>Sphingomonas</taxon>
    </lineage>
</organism>
<keyword evidence="1" id="KW-0812">Transmembrane</keyword>
<feature type="transmembrane region" description="Helical" evidence="1">
    <location>
        <begin position="6"/>
        <end position="26"/>
    </location>
</feature>
<proteinExistence type="predicted"/>
<keyword evidence="1" id="KW-0472">Membrane</keyword>